<keyword evidence="1" id="KW-1133">Transmembrane helix</keyword>
<keyword evidence="3" id="KW-1185">Reference proteome</keyword>
<reference evidence="2" key="1">
    <citation type="submission" date="2021-02" db="EMBL/GenBank/DDBJ databases">
        <title>Genome sequence Cadophora malorum strain M34.</title>
        <authorList>
            <person name="Stefanovic E."/>
            <person name="Vu D."/>
            <person name="Scully C."/>
            <person name="Dijksterhuis J."/>
            <person name="Roader J."/>
            <person name="Houbraken J."/>
        </authorList>
    </citation>
    <scope>NUCLEOTIDE SEQUENCE</scope>
    <source>
        <strain evidence="2">M34</strain>
    </source>
</reference>
<organism evidence="2 3">
    <name type="scientific">Cadophora malorum</name>
    <dbReference type="NCBI Taxonomy" id="108018"/>
    <lineage>
        <taxon>Eukaryota</taxon>
        <taxon>Fungi</taxon>
        <taxon>Dikarya</taxon>
        <taxon>Ascomycota</taxon>
        <taxon>Pezizomycotina</taxon>
        <taxon>Leotiomycetes</taxon>
        <taxon>Helotiales</taxon>
        <taxon>Ploettnerulaceae</taxon>
        <taxon>Cadophora</taxon>
    </lineage>
</organism>
<keyword evidence="1" id="KW-0812">Transmembrane</keyword>
<evidence type="ECO:0008006" key="4">
    <source>
        <dbReference type="Google" id="ProtNLM"/>
    </source>
</evidence>
<evidence type="ECO:0000256" key="1">
    <source>
        <dbReference type="SAM" id="Phobius"/>
    </source>
</evidence>
<sequence>MALIPTSPRKRTWCVALVAAVVLAMIIAIIVPLAVILPPKKKQNQSSTVLLPLYIYPETNSTWMPLYNAIESRPQLKFIVIVNPSSGPGSTPFPNDQYSTALTELNSYQNVQTIGYVRTNYANRDIATVLAEVSTYANWATNSSGLAMHGIFFDEAPYQYAQAAVDYMRIANKAVKDANALQGDKIIVHNPGVVPDARYNDTNTDITVVFEQSYPVYTSLSMKKFLGEISEFAEFLFVTDNTEDFYESFGFGWDEFVKSVPA</sequence>
<dbReference type="Pfam" id="PF12138">
    <property type="entry name" value="Spherulin4"/>
    <property type="match status" value="1"/>
</dbReference>
<proteinExistence type="predicted"/>
<keyword evidence="1" id="KW-0472">Membrane</keyword>
<dbReference type="AlphaFoldDB" id="A0A8H7WEP6"/>
<name>A0A8H7WEP6_9HELO</name>
<accession>A0A8H7WEP6</accession>
<protein>
    <recommendedName>
        <fullName evidence="4">Spherulin 4-like cell surface protein</fullName>
    </recommendedName>
</protein>
<gene>
    <name evidence="2" type="ORF">IFR04_003344</name>
</gene>
<dbReference type="EMBL" id="JAFJYH010000033">
    <property type="protein sequence ID" value="KAG4423521.1"/>
    <property type="molecule type" value="Genomic_DNA"/>
</dbReference>
<dbReference type="InterPro" id="IPR021986">
    <property type="entry name" value="Spherulin4"/>
</dbReference>
<evidence type="ECO:0000313" key="3">
    <source>
        <dbReference type="Proteomes" id="UP000664132"/>
    </source>
</evidence>
<evidence type="ECO:0000313" key="2">
    <source>
        <dbReference type="EMBL" id="KAG4423521.1"/>
    </source>
</evidence>
<dbReference type="PANTHER" id="PTHR35040">
    <property type="match status" value="1"/>
</dbReference>
<feature type="transmembrane region" description="Helical" evidence="1">
    <location>
        <begin position="12"/>
        <end position="37"/>
    </location>
</feature>
<comment type="caution">
    <text evidence="2">The sequence shown here is derived from an EMBL/GenBank/DDBJ whole genome shotgun (WGS) entry which is preliminary data.</text>
</comment>
<dbReference type="PANTHER" id="PTHR35040:SF9">
    <property type="entry name" value="4-LIKE CELL SURFACE PROTEIN, PUTATIVE (AFU_ORTHOLOGUE AFUA_4G14080)-RELATED"/>
    <property type="match status" value="1"/>
</dbReference>
<dbReference type="Proteomes" id="UP000664132">
    <property type="component" value="Unassembled WGS sequence"/>
</dbReference>
<dbReference type="OrthoDB" id="5342184at2759"/>